<accession>A0AAF1C2L1</accession>
<dbReference type="AlphaFoldDB" id="A0AAF1C2L1"/>
<evidence type="ECO:0000313" key="1">
    <source>
        <dbReference type="EMBL" id="WPF88793.1"/>
    </source>
</evidence>
<proteinExistence type="predicted"/>
<name>A0AAF1C2L1_9CHRO</name>
<sequence>MSVINSSDFSANSNPDSTFLLDHPAIGIPDHPLQYRAIGVIQGIYEPSQNALTKGIITTADNQTFNTVLLGKTIGAVKNHVDLDQVQNWVVYPHTIPDTDNIHFQIAGIYQPQTNIPEILPDNYFSIRGDIAYSSKYKEKVIVKINQGQSRQRPNYFKLELKGKIPNNQIRHFFTFSACLEGKILRIKKYLDLGLIGFNYR</sequence>
<organism evidence="1">
    <name type="scientific">Cyanobacterium aponinum AL20115</name>
    <dbReference type="NCBI Taxonomy" id="3090662"/>
    <lineage>
        <taxon>Bacteria</taxon>
        <taxon>Bacillati</taxon>
        <taxon>Cyanobacteriota</taxon>
        <taxon>Cyanophyceae</taxon>
        <taxon>Oscillatoriophycideae</taxon>
        <taxon>Chroococcales</taxon>
        <taxon>Geminocystaceae</taxon>
        <taxon>Cyanobacterium</taxon>
    </lineage>
</organism>
<dbReference type="EMBL" id="CP138348">
    <property type="protein sequence ID" value="WPF88793.1"/>
    <property type="molecule type" value="Genomic_DNA"/>
</dbReference>
<gene>
    <name evidence="1" type="ORF">SAY89_00535</name>
</gene>
<dbReference type="RefSeq" id="WP_015218004.1">
    <property type="nucleotide sequence ID" value="NZ_CP138348.1"/>
</dbReference>
<protein>
    <submittedName>
        <fullName evidence="1">2-dehydropantoate 2-reductase</fullName>
    </submittedName>
</protein>
<reference evidence="1" key="1">
    <citation type="submission" date="2023-11" db="EMBL/GenBank/DDBJ databases">
        <title>Genome sequence of Cyanobacterium aponinum BCRC AL20115.</title>
        <authorList>
            <person name="Chang H.-Y."/>
            <person name="Lin K.-M."/>
            <person name="Hsueh H.-T."/>
            <person name="Chu H.-A."/>
            <person name="Kuo C.-H."/>
        </authorList>
    </citation>
    <scope>NUCLEOTIDE SEQUENCE</scope>
    <source>
        <strain evidence="1">AL20115</strain>
    </source>
</reference>